<dbReference type="PANTHER" id="PTHR43603">
    <property type="entry name" value="COBW DOMAIN-CONTAINING PROTEIN DDB_G0274527"/>
    <property type="match status" value="1"/>
</dbReference>
<dbReference type="GO" id="GO:0000166">
    <property type="term" value="F:nucleotide binding"/>
    <property type="evidence" value="ECO:0007669"/>
    <property type="project" value="UniProtKB-KW"/>
</dbReference>
<keyword evidence="2" id="KW-0378">Hydrolase</keyword>
<feature type="domain" description="CobW C-terminal" evidence="6">
    <location>
        <begin position="244"/>
        <end position="360"/>
    </location>
</feature>
<dbReference type="PANTHER" id="PTHR43603:SF1">
    <property type="entry name" value="ZINC-REGULATED GTPASE METALLOPROTEIN ACTIVATOR 1"/>
    <property type="match status" value="1"/>
</dbReference>
<dbReference type="EMBL" id="RJKE01000001">
    <property type="protein sequence ID" value="ROO87699.1"/>
    <property type="molecule type" value="Genomic_DNA"/>
</dbReference>
<accession>A0A3N1D2E0</accession>
<gene>
    <name evidence="7" type="ORF">EDD29_5328</name>
</gene>
<dbReference type="Gene3D" id="3.30.1220.10">
    <property type="entry name" value="CobW-like, C-terminal domain"/>
    <property type="match status" value="1"/>
</dbReference>
<comment type="caution">
    <text evidence="7">The sequence shown here is derived from an EMBL/GenBank/DDBJ whole genome shotgun (WGS) entry which is preliminary data.</text>
</comment>
<dbReference type="RefSeq" id="WP_123666950.1">
    <property type="nucleotide sequence ID" value="NZ_RJKE01000001.1"/>
</dbReference>
<evidence type="ECO:0000256" key="4">
    <source>
        <dbReference type="ARBA" id="ARBA00034320"/>
    </source>
</evidence>
<keyword evidence="1" id="KW-0547">Nucleotide-binding</keyword>
<evidence type="ECO:0000256" key="5">
    <source>
        <dbReference type="ARBA" id="ARBA00049117"/>
    </source>
</evidence>
<dbReference type="InterPro" id="IPR011629">
    <property type="entry name" value="CobW-like_C"/>
</dbReference>
<dbReference type="SMART" id="SM00833">
    <property type="entry name" value="CobW_C"/>
    <property type="match status" value="1"/>
</dbReference>
<keyword evidence="3" id="KW-0143">Chaperone</keyword>
<proteinExistence type="inferred from homology"/>
<evidence type="ECO:0000256" key="3">
    <source>
        <dbReference type="ARBA" id="ARBA00023186"/>
    </source>
</evidence>
<comment type="similarity">
    <text evidence="4">Belongs to the SIMIBI class G3E GTPase family. ZNG1 subfamily.</text>
</comment>
<name>A0A3N1D2E0_9ACTN</name>
<evidence type="ECO:0000313" key="7">
    <source>
        <dbReference type="EMBL" id="ROO87699.1"/>
    </source>
</evidence>
<dbReference type="Proteomes" id="UP000272400">
    <property type="component" value="Unassembled WGS sequence"/>
</dbReference>
<dbReference type="InterPro" id="IPR036627">
    <property type="entry name" value="CobW-likC_sf"/>
</dbReference>
<dbReference type="InterPro" id="IPR051927">
    <property type="entry name" value="Zn_Chap_cDPG_Synth"/>
</dbReference>
<organism evidence="7 8">
    <name type="scientific">Actinocorallia herbida</name>
    <dbReference type="NCBI Taxonomy" id="58109"/>
    <lineage>
        <taxon>Bacteria</taxon>
        <taxon>Bacillati</taxon>
        <taxon>Actinomycetota</taxon>
        <taxon>Actinomycetes</taxon>
        <taxon>Streptosporangiales</taxon>
        <taxon>Thermomonosporaceae</taxon>
        <taxon>Actinocorallia</taxon>
    </lineage>
</organism>
<dbReference type="InterPro" id="IPR003495">
    <property type="entry name" value="CobW/HypB/UreG_nucleotide-bd"/>
</dbReference>
<dbReference type="AlphaFoldDB" id="A0A3N1D2E0"/>
<protein>
    <submittedName>
        <fullName evidence="7">G3E family GTPase</fullName>
    </submittedName>
</protein>
<evidence type="ECO:0000256" key="1">
    <source>
        <dbReference type="ARBA" id="ARBA00022741"/>
    </source>
</evidence>
<keyword evidence="8" id="KW-1185">Reference proteome</keyword>
<dbReference type="Pfam" id="PF07683">
    <property type="entry name" value="CobW_C"/>
    <property type="match status" value="1"/>
</dbReference>
<sequence length="384" mass="41699">MTVPVVLVAGLHGPARAAVVDRLLREQPNAVAIHHDLRGITADRIVRVVRDARNIAERTEVELEHGCVSCTVREDLIPQLLRYAVTASVLVVDLWDCVEPRMVADALGHAEEARGRLRLTGVLTALDAEHMPADLCRGDLLTEAGKAGSAGDPRYVAEVLARQIEYATSLMLPELMPAPLPGVPEEDLDLCREILSHLAPATPVIATTDPLPPVTGPALCARELGLRVDPATALLPCDIHTDAVDTVVWRARRPLHPARFFDAADTLASETVRSRGRFWLANRPDRMIAWDAVAGVVGIEDAGTWLAALPSDAWDELPAARTLAADLDWCAEHGDRVQHLVFTGPDLDRVRIHRLLDACLLAPGESPESDDDPFAAFFDVKETA</sequence>
<dbReference type="Pfam" id="PF02492">
    <property type="entry name" value="cobW"/>
    <property type="match status" value="1"/>
</dbReference>
<evidence type="ECO:0000256" key="2">
    <source>
        <dbReference type="ARBA" id="ARBA00022801"/>
    </source>
</evidence>
<evidence type="ECO:0000259" key="6">
    <source>
        <dbReference type="SMART" id="SM00833"/>
    </source>
</evidence>
<dbReference type="Gene3D" id="3.40.50.300">
    <property type="entry name" value="P-loop containing nucleotide triphosphate hydrolases"/>
    <property type="match status" value="1"/>
</dbReference>
<evidence type="ECO:0000313" key="8">
    <source>
        <dbReference type="Proteomes" id="UP000272400"/>
    </source>
</evidence>
<comment type="catalytic activity">
    <reaction evidence="5">
        <text>GTP + H2O = GDP + phosphate + H(+)</text>
        <dbReference type="Rhea" id="RHEA:19669"/>
        <dbReference type="ChEBI" id="CHEBI:15377"/>
        <dbReference type="ChEBI" id="CHEBI:15378"/>
        <dbReference type="ChEBI" id="CHEBI:37565"/>
        <dbReference type="ChEBI" id="CHEBI:43474"/>
        <dbReference type="ChEBI" id="CHEBI:58189"/>
    </reaction>
    <physiologicalReaction direction="left-to-right" evidence="5">
        <dbReference type="Rhea" id="RHEA:19670"/>
    </physiologicalReaction>
</comment>
<dbReference type="OrthoDB" id="9808822at2"/>
<dbReference type="SUPFAM" id="SSF90002">
    <property type="entry name" value="Hypothetical protein YjiA, C-terminal domain"/>
    <property type="match status" value="1"/>
</dbReference>
<reference evidence="7 8" key="1">
    <citation type="submission" date="2018-11" db="EMBL/GenBank/DDBJ databases">
        <title>Sequencing the genomes of 1000 actinobacteria strains.</title>
        <authorList>
            <person name="Klenk H.-P."/>
        </authorList>
    </citation>
    <scope>NUCLEOTIDE SEQUENCE [LARGE SCALE GENOMIC DNA]</scope>
    <source>
        <strain evidence="7 8">DSM 44254</strain>
    </source>
</reference>
<dbReference type="GO" id="GO:0016787">
    <property type="term" value="F:hydrolase activity"/>
    <property type="evidence" value="ECO:0007669"/>
    <property type="project" value="UniProtKB-KW"/>
</dbReference>
<dbReference type="InterPro" id="IPR027417">
    <property type="entry name" value="P-loop_NTPase"/>
</dbReference>